<name>A0ABT7CH84_9BACT</name>
<reference evidence="1 2" key="1">
    <citation type="submission" date="2023-05" db="EMBL/GenBank/DDBJ databases">
        <authorList>
            <person name="Zhang X."/>
        </authorList>
    </citation>
    <scope>NUCLEOTIDE SEQUENCE [LARGE SCALE GENOMIC DNA]</scope>
    <source>
        <strain evidence="1 2">DM2B3-1</strain>
    </source>
</reference>
<proteinExistence type="predicted"/>
<gene>
    <name evidence="1" type="ORF">QNI19_08035</name>
</gene>
<keyword evidence="2" id="KW-1185">Reference proteome</keyword>
<comment type="caution">
    <text evidence="1">The sequence shown here is derived from an EMBL/GenBank/DDBJ whole genome shotgun (WGS) entry which is preliminary data.</text>
</comment>
<dbReference type="Gene3D" id="2.60.120.260">
    <property type="entry name" value="Galactose-binding domain-like"/>
    <property type="match status" value="1"/>
</dbReference>
<protein>
    <submittedName>
        <fullName evidence="1">Gliding motility-associated C-terminal domain-containing protein</fullName>
    </submittedName>
</protein>
<evidence type="ECO:0000313" key="1">
    <source>
        <dbReference type="EMBL" id="MDJ1492876.1"/>
    </source>
</evidence>
<dbReference type="Proteomes" id="UP001228581">
    <property type="component" value="Unassembled WGS sequence"/>
</dbReference>
<dbReference type="EMBL" id="JASJOT010000004">
    <property type="protein sequence ID" value="MDJ1492876.1"/>
    <property type="molecule type" value="Genomic_DNA"/>
</dbReference>
<sequence length="340" mass="39157">MSVSTSYAQSVQINFTNPGFEDFPRADSPPQGWKICGDRSTPDTQPGQYGVLTPPAEGKTYLSMVCRTDGSYEAVQQTVSLKAGQTYCFRLQLAFNDADGNTNYKHAPAKLRIWSASTFCKREQLLWTSPTVTHTDWQWYQVNFTCQQNQPFILFEAYFAQTPYYWGRILIDNISSISKATLLPKDTIICQGDSLILDSEQMNSGAHWTKIQWQDTTGKSISEEEKFIVTKPGRYLLQVWDECVSYKDTIRVRVKECEQLFEIPNVITPNQDGKNDVFAFPTLNKQAWHLQICNRWGETVYQTSNYQQDWSAEGLPAGIYYYRLEKRGFKPRLGWLEVLR</sequence>
<accession>A0ABT7CH84</accession>
<dbReference type="RefSeq" id="WP_313994304.1">
    <property type="nucleotide sequence ID" value="NZ_JASJOT010000004.1"/>
</dbReference>
<organism evidence="1 2">
    <name type="scientific">Xanthocytophaga flava</name>
    <dbReference type="NCBI Taxonomy" id="3048013"/>
    <lineage>
        <taxon>Bacteria</taxon>
        <taxon>Pseudomonadati</taxon>
        <taxon>Bacteroidota</taxon>
        <taxon>Cytophagia</taxon>
        <taxon>Cytophagales</taxon>
        <taxon>Rhodocytophagaceae</taxon>
        <taxon>Xanthocytophaga</taxon>
    </lineage>
</organism>
<dbReference type="Pfam" id="PF13585">
    <property type="entry name" value="CHU_C"/>
    <property type="match status" value="1"/>
</dbReference>
<evidence type="ECO:0000313" key="2">
    <source>
        <dbReference type="Proteomes" id="UP001228581"/>
    </source>
</evidence>